<reference evidence="6 7" key="1">
    <citation type="journal article" date="2021" name="BMC Biol.">
        <title>Horizontally acquired antibacterial genes associated with adaptive radiation of ladybird beetles.</title>
        <authorList>
            <person name="Li H.S."/>
            <person name="Tang X.F."/>
            <person name="Huang Y.H."/>
            <person name="Xu Z.Y."/>
            <person name="Chen M.L."/>
            <person name="Du X.Y."/>
            <person name="Qiu B.Y."/>
            <person name="Chen P.T."/>
            <person name="Zhang W."/>
            <person name="Slipinski A."/>
            <person name="Escalona H.E."/>
            <person name="Waterhouse R.M."/>
            <person name="Zwick A."/>
            <person name="Pang H."/>
        </authorList>
    </citation>
    <scope>NUCLEOTIDE SEQUENCE [LARGE SCALE GENOMIC DNA]</scope>
    <source>
        <strain evidence="6">SYSU2018</strain>
    </source>
</reference>
<dbReference type="InterPro" id="IPR023795">
    <property type="entry name" value="Serpin_CS"/>
</dbReference>
<evidence type="ECO:0000259" key="5">
    <source>
        <dbReference type="SMART" id="SM00093"/>
    </source>
</evidence>
<dbReference type="InterPro" id="IPR036186">
    <property type="entry name" value="Serpin_sf"/>
</dbReference>
<dbReference type="Gene3D" id="3.30.497.10">
    <property type="entry name" value="Antithrombin, subunit I, domain 2"/>
    <property type="match status" value="1"/>
</dbReference>
<organism evidence="6 7">
    <name type="scientific">Cryptolaemus montrouzieri</name>
    <dbReference type="NCBI Taxonomy" id="559131"/>
    <lineage>
        <taxon>Eukaryota</taxon>
        <taxon>Metazoa</taxon>
        <taxon>Ecdysozoa</taxon>
        <taxon>Arthropoda</taxon>
        <taxon>Hexapoda</taxon>
        <taxon>Insecta</taxon>
        <taxon>Pterygota</taxon>
        <taxon>Neoptera</taxon>
        <taxon>Endopterygota</taxon>
        <taxon>Coleoptera</taxon>
        <taxon>Polyphaga</taxon>
        <taxon>Cucujiformia</taxon>
        <taxon>Coccinelloidea</taxon>
        <taxon>Coccinellidae</taxon>
        <taxon>Scymninae</taxon>
        <taxon>Scymnini</taxon>
        <taxon>Cryptolaemus</taxon>
    </lineage>
</organism>
<feature type="signal peptide" evidence="4">
    <location>
        <begin position="1"/>
        <end position="16"/>
    </location>
</feature>
<accession>A0ABD2NEE8</accession>
<dbReference type="SUPFAM" id="SSF56574">
    <property type="entry name" value="Serpins"/>
    <property type="match status" value="1"/>
</dbReference>
<dbReference type="Gene3D" id="2.30.39.10">
    <property type="entry name" value="Alpha-1-antitrypsin, domain 1"/>
    <property type="match status" value="1"/>
</dbReference>
<dbReference type="EMBL" id="JABFTP020000103">
    <property type="protein sequence ID" value="KAL3276845.1"/>
    <property type="molecule type" value="Genomic_DNA"/>
</dbReference>
<keyword evidence="2" id="KW-0722">Serine protease inhibitor</keyword>
<protein>
    <recommendedName>
        <fullName evidence="5">Serpin domain-containing protein</fullName>
    </recommendedName>
</protein>
<comment type="similarity">
    <text evidence="3">Belongs to the serpin family.</text>
</comment>
<dbReference type="Pfam" id="PF00079">
    <property type="entry name" value="Serpin"/>
    <property type="match status" value="1"/>
</dbReference>
<dbReference type="InterPro" id="IPR042185">
    <property type="entry name" value="Serpin_sf_2"/>
</dbReference>
<name>A0ABD2NEE8_9CUCU</name>
<feature type="chain" id="PRO_5044817337" description="Serpin domain-containing protein" evidence="4">
    <location>
        <begin position="17"/>
        <end position="391"/>
    </location>
</feature>
<feature type="domain" description="Serpin" evidence="5">
    <location>
        <begin position="32"/>
        <end position="388"/>
    </location>
</feature>
<evidence type="ECO:0000313" key="6">
    <source>
        <dbReference type="EMBL" id="KAL3276845.1"/>
    </source>
</evidence>
<dbReference type="Proteomes" id="UP001516400">
    <property type="component" value="Unassembled WGS sequence"/>
</dbReference>
<dbReference type="PANTHER" id="PTHR11461:SF292">
    <property type="entry name" value="SERPIN 100A"/>
    <property type="match status" value="1"/>
</dbReference>
<keyword evidence="7" id="KW-1185">Reference proteome</keyword>
<evidence type="ECO:0000256" key="4">
    <source>
        <dbReference type="SAM" id="SignalP"/>
    </source>
</evidence>
<dbReference type="GO" id="GO:0004867">
    <property type="term" value="F:serine-type endopeptidase inhibitor activity"/>
    <property type="evidence" value="ECO:0007669"/>
    <property type="project" value="UniProtKB-KW"/>
</dbReference>
<keyword evidence="1" id="KW-0646">Protease inhibitor</keyword>
<dbReference type="InterPro" id="IPR042178">
    <property type="entry name" value="Serpin_sf_1"/>
</dbReference>
<dbReference type="PROSITE" id="PS00284">
    <property type="entry name" value="SERPIN"/>
    <property type="match status" value="1"/>
</dbReference>
<evidence type="ECO:0000256" key="2">
    <source>
        <dbReference type="ARBA" id="ARBA00022900"/>
    </source>
</evidence>
<gene>
    <name evidence="6" type="ORF">HHI36_012208</name>
</gene>
<dbReference type="PANTHER" id="PTHR11461">
    <property type="entry name" value="SERINE PROTEASE INHIBITOR, SERPIN"/>
    <property type="match status" value="1"/>
</dbReference>
<comment type="caution">
    <text evidence="6">The sequence shown here is derived from an EMBL/GenBank/DDBJ whole genome shotgun (WGS) entry which is preliminary data.</text>
</comment>
<keyword evidence="4" id="KW-0732">Signal</keyword>
<dbReference type="InterPro" id="IPR023796">
    <property type="entry name" value="Serpin_dom"/>
</dbReference>
<evidence type="ECO:0000313" key="7">
    <source>
        <dbReference type="Proteomes" id="UP001516400"/>
    </source>
</evidence>
<dbReference type="AlphaFoldDB" id="A0ABD2NEE8"/>
<evidence type="ECO:0000256" key="3">
    <source>
        <dbReference type="RuleBase" id="RU000411"/>
    </source>
</evidence>
<evidence type="ECO:0000256" key="1">
    <source>
        <dbReference type="ARBA" id="ARBA00022690"/>
    </source>
</evidence>
<sequence>MLKILAILLMLTGVLGEKVSKEYVRRNNEFAIDVLGELNKGHKKNVLFSAFSPEIILGLMSQGAKGNTAAEIKKVVHLPSSDEEIRSDFNSVLGEVEKAKNVEIVMADQVYLAEGFKVEDEFLKTASDIFRAGVQNVNFSNSEKAVNDINAWVEEKTKNKIKNLITDDQITELTRMVLVNALYFKGNWLNPFKPENTTKKDFHISKTEKVQVDTMELDASLFVHKQDKHNMTFLKMPFRGTNNRATMTIILTDEIDALEQAYENLKPAILEQSYKRQEMKIFVPKFKVEATVDFKPLLKNLGMNELFTKPDLSGITKEAVKVDTITQKVFMDVTEYGTEAAAATAAISVARTLDLPPVPKAAYHVDRPFFFCLQYDEVILLAGRLVNPIQQ</sequence>
<dbReference type="SMART" id="SM00093">
    <property type="entry name" value="SERPIN"/>
    <property type="match status" value="1"/>
</dbReference>
<dbReference type="InterPro" id="IPR000215">
    <property type="entry name" value="Serpin_fam"/>
</dbReference>
<proteinExistence type="inferred from homology"/>